<sequence>MHKLATGIVESWDSDRGYGVIMMDGNIPVWSHYSSIRGVTGFANLARGERVAMTLESRDPLAKNTEAPGFAWITADVYPIDRTKTNSFDQHRARQ</sequence>
<name>A0AAN0K836_9ACTN</name>
<keyword evidence="2" id="KW-1185">Reference proteome</keyword>
<dbReference type="SUPFAM" id="SSF50249">
    <property type="entry name" value="Nucleic acid-binding proteins"/>
    <property type="match status" value="1"/>
</dbReference>
<evidence type="ECO:0008006" key="3">
    <source>
        <dbReference type="Google" id="ProtNLM"/>
    </source>
</evidence>
<dbReference type="AlphaFoldDB" id="A0AAN0K836"/>
<dbReference type="Gene3D" id="2.40.50.140">
    <property type="entry name" value="Nucleic acid-binding proteins"/>
    <property type="match status" value="1"/>
</dbReference>
<dbReference type="RefSeq" id="WP_278951416.1">
    <property type="nucleotide sequence ID" value="NZ_AP028056.1"/>
</dbReference>
<accession>A0AAN0K836</accession>
<dbReference type="EMBL" id="AP028056">
    <property type="protein sequence ID" value="BEH03618.1"/>
    <property type="molecule type" value="Genomic_DNA"/>
</dbReference>
<proteinExistence type="predicted"/>
<evidence type="ECO:0000313" key="2">
    <source>
        <dbReference type="Proteomes" id="UP001431656"/>
    </source>
</evidence>
<evidence type="ECO:0000313" key="1">
    <source>
        <dbReference type="EMBL" id="BEH03618.1"/>
    </source>
</evidence>
<dbReference type="InterPro" id="IPR012340">
    <property type="entry name" value="NA-bd_OB-fold"/>
</dbReference>
<dbReference type="KEGG" id="broo:brsh051_28990"/>
<organism evidence="1 2">
    <name type="scientific">Brooklawnia propionicigenes</name>
    <dbReference type="NCBI Taxonomy" id="3041175"/>
    <lineage>
        <taxon>Bacteria</taxon>
        <taxon>Bacillati</taxon>
        <taxon>Actinomycetota</taxon>
        <taxon>Actinomycetes</taxon>
        <taxon>Propionibacteriales</taxon>
        <taxon>Propionibacteriaceae</taxon>
        <taxon>Brooklawnia</taxon>
    </lineage>
</organism>
<protein>
    <recommendedName>
        <fullName evidence="3">Cold shock domain-containing protein</fullName>
    </recommendedName>
</protein>
<reference evidence="1" key="1">
    <citation type="journal article" date="2024" name="Int. J. Syst. Evol. Microbiol.">
        <title>Brooklawnia propionicigenes sp. nov., a facultatively anaerobic, propionate-producing bacterium isolated from a methanogenic reactor treating waste from cattle farms.</title>
        <authorList>
            <person name="Akita Y."/>
            <person name="Ueki A."/>
            <person name="Tonouchi A."/>
            <person name="Sugawara Y."/>
            <person name="Honma S."/>
            <person name="Kaku N."/>
            <person name="Ueki K."/>
        </authorList>
    </citation>
    <scope>NUCLEOTIDE SEQUENCE</scope>
    <source>
        <strain evidence="1">SH051</strain>
    </source>
</reference>
<gene>
    <name evidence="1" type="ORF">brsh051_28990</name>
</gene>
<dbReference type="Proteomes" id="UP001431656">
    <property type="component" value="Chromosome"/>
</dbReference>